<comment type="subcellular location">
    <subcellularLocation>
        <location evidence="1">Membrane</location>
        <topology evidence="1">Multi-pass membrane protein</topology>
    </subcellularLocation>
</comment>
<protein>
    <recommendedName>
        <fullName evidence="6">GtrA/DPMS transmembrane domain-containing protein</fullName>
    </recommendedName>
</protein>
<keyword evidence="3 5" id="KW-1133">Transmembrane helix</keyword>
<evidence type="ECO:0000256" key="1">
    <source>
        <dbReference type="ARBA" id="ARBA00004141"/>
    </source>
</evidence>
<sequence>MIKKGKKINNAIIIALDVFYPIFKNVLTFEVYRYLAVGGICFFLNFSIFHLSYYFIYSKYLYQTPLFEPYFLALLTSLSFTLPAGFYLNKNFVFKGSHLKLRTQLLRYSFTTIGTVILSKILMDIMVGTLSLNLTASFLLNVFIVQFANFIVQKNLSFYQK</sequence>
<evidence type="ECO:0000256" key="2">
    <source>
        <dbReference type="ARBA" id="ARBA00022692"/>
    </source>
</evidence>
<gene>
    <name evidence="7" type="ORF">EZ428_15165</name>
</gene>
<proteinExistence type="predicted"/>
<evidence type="ECO:0000256" key="3">
    <source>
        <dbReference type="ARBA" id="ARBA00022989"/>
    </source>
</evidence>
<name>A0A4R0MXB6_9SPHI</name>
<dbReference type="OrthoDB" id="771485at2"/>
<dbReference type="Proteomes" id="UP000292884">
    <property type="component" value="Unassembled WGS sequence"/>
</dbReference>
<evidence type="ECO:0000313" key="7">
    <source>
        <dbReference type="EMBL" id="TCC90604.1"/>
    </source>
</evidence>
<dbReference type="RefSeq" id="WP_131554001.1">
    <property type="nucleotide sequence ID" value="NZ_SJSK01000003.1"/>
</dbReference>
<feature type="domain" description="GtrA/DPMS transmembrane" evidence="6">
    <location>
        <begin position="33"/>
        <end position="158"/>
    </location>
</feature>
<reference evidence="7 8" key="1">
    <citation type="submission" date="2019-02" db="EMBL/GenBank/DDBJ databases">
        <title>Pedobacter sp. RP-1-13 sp. nov., isolated from Arctic soil.</title>
        <authorList>
            <person name="Dahal R.H."/>
        </authorList>
    </citation>
    <scope>NUCLEOTIDE SEQUENCE [LARGE SCALE GENOMIC DNA]</scope>
    <source>
        <strain evidence="7 8">RP-1-13</strain>
    </source>
</reference>
<dbReference type="AlphaFoldDB" id="A0A4R0MXB6"/>
<evidence type="ECO:0000256" key="5">
    <source>
        <dbReference type="SAM" id="Phobius"/>
    </source>
</evidence>
<evidence type="ECO:0000256" key="4">
    <source>
        <dbReference type="ARBA" id="ARBA00023136"/>
    </source>
</evidence>
<dbReference type="Pfam" id="PF04138">
    <property type="entry name" value="GtrA_DPMS_TM"/>
    <property type="match status" value="1"/>
</dbReference>
<evidence type="ECO:0000313" key="8">
    <source>
        <dbReference type="Proteomes" id="UP000292884"/>
    </source>
</evidence>
<dbReference type="GO" id="GO:0016020">
    <property type="term" value="C:membrane"/>
    <property type="evidence" value="ECO:0007669"/>
    <property type="project" value="UniProtKB-SubCell"/>
</dbReference>
<feature type="transmembrane region" description="Helical" evidence="5">
    <location>
        <begin position="34"/>
        <end position="57"/>
    </location>
</feature>
<dbReference type="GO" id="GO:0000271">
    <property type="term" value="P:polysaccharide biosynthetic process"/>
    <property type="evidence" value="ECO:0007669"/>
    <property type="project" value="InterPro"/>
</dbReference>
<organism evidence="7 8">
    <name type="scientific">Pedobacter frigiditerrae</name>
    <dbReference type="NCBI Taxonomy" id="2530452"/>
    <lineage>
        <taxon>Bacteria</taxon>
        <taxon>Pseudomonadati</taxon>
        <taxon>Bacteroidota</taxon>
        <taxon>Sphingobacteriia</taxon>
        <taxon>Sphingobacteriales</taxon>
        <taxon>Sphingobacteriaceae</taxon>
        <taxon>Pedobacter</taxon>
    </lineage>
</organism>
<feature type="transmembrane region" description="Helical" evidence="5">
    <location>
        <begin position="69"/>
        <end position="88"/>
    </location>
</feature>
<keyword evidence="8" id="KW-1185">Reference proteome</keyword>
<accession>A0A4R0MXB6</accession>
<keyword evidence="4 5" id="KW-0472">Membrane</keyword>
<keyword evidence="2 5" id="KW-0812">Transmembrane</keyword>
<dbReference type="InterPro" id="IPR007267">
    <property type="entry name" value="GtrA_DPMS_TM"/>
</dbReference>
<feature type="transmembrane region" description="Helical" evidence="5">
    <location>
        <begin position="108"/>
        <end position="128"/>
    </location>
</feature>
<feature type="transmembrane region" description="Helical" evidence="5">
    <location>
        <begin position="134"/>
        <end position="152"/>
    </location>
</feature>
<comment type="caution">
    <text evidence="7">The sequence shown here is derived from an EMBL/GenBank/DDBJ whole genome shotgun (WGS) entry which is preliminary data.</text>
</comment>
<dbReference type="EMBL" id="SJSK01000003">
    <property type="protein sequence ID" value="TCC90604.1"/>
    <property type="molecule type" value="Genomic_DNA"/>
</dbReference>
<evidence type="ECO:0000259" key="6">
    <source>
        <dbReference type="Pfam" id="PF04138"/>
    </source>
</evidence>